<protein>
    <submittedName>
        <fullName evidence="1">Uncharacterized protein</fullName>
    </submittedName>
</protein>
<name>A0AAQ3NQI0_VIGMU</name>
<proteinExistence type="predicted"/>
<sequence>MLTGNEFATLIWSVGVLKEESFSLLSIWACKRSQCKGHDTLLLSTFFSISSPTCSPSCTHMVATQHSWPSCTFNSETGTCTCRHRNSVTLTHTHLHTLRREHLMMEFCCLHHKEKERGREDSWNMLGQ</sequence>
<accession>A0AAQ3NQI0</accession>
<dbReference type="AlphaFoldDB" id="A0AAQ3NQI0"/>
<reference evidence="1 2" key="1">
    <citation type="journal article" date="2023" name="Life. Sci Alliance">
        <title>Evolutionary insights into 3D genome organization and epigenetic landscape of Vigna mungo.</title>
        <authorList>
            <person name="Junaid A."/>
            <person name="Singh B."/>
            <person name="Bhatia S."/>
        </authorList>
    </citation>
    <scope>NUCLEOTIDE SEQUENCE [LARGE SCALE GENOMIC DNA]</scope>
    <source>
        <strain evidence="1">Urdbean</strain>
    </source>
</reference>
<gene>
    <name evidence="1" type="ORF">V8G54_017362</name>
</gene>
<organism evidence="1 2">
    <name type="scientific">Vigna mungo</name>
    <name type="common">Black gram</name>
    <name type="synonym">Phaseolus mungo</name>
    <dbReference type="NCBI Taxonomy" id="3915"/>
    <lineage>
        <taxon>Eukaryota</taxon>
        <taxon>Viridiplantae</taxon>
        <taxon>Streptophyta</taxon>
        <taxon>Embryophyta</taxon>
        <taxon>Tracheophyta</taxon>
        <taxon>Spermatophyta</taxon>
        <taxon>Magnoliopsida</taxon>
        <taxon>eudicotyledons</taxon>
        <taxon>Gunneridae</taxon>
        <taxon>Pentapetalae</taxon>
        <taxon>rosids</taxon>
        <taxon>fabids</taxon>
        <taxon>Fabales</taxon>
        <taxon>Fabaceae</taxon>
        <taxon>Papilionoideae</taxon>
        <taxon>50 kb inversion clade</taxon>
        <taxon>NPAAA clade</taxon>
        <taxon>indigoferoid/millettioid clade</taxon>
        <taxon>Phaseoleae</taxon>
        <taxon>Vigna</taxon>
    </lineage>
</organism>
<evidence type="ECO:0000313" key="2">
    <source>
        <dbReference type="Proteomes" id="UP001374535"/>
    </source>
</evidence>
<dbReference type="Proteomes" id="UP001374535">
    <property type="component" value="Chromosome 5"/>
</dbReference>
<keyword evidence="2" id="KW-1185">Reference proteome</keyword>
<evidence type="ECO:0000313" key="1">
    <source>
        <dbReference type="EMBL" id="WVZ12832.1"/>
    </source>
</evidence>
<dbReference type="EMBL" id="CP144696">
    <property type="protein sequence ID" value="WVZ12832.1"/>
    <property type="molecule type" value="Genomic_DNA"/>
</dbReference>